<protein>
    <submittedName>
        <fullName evidence="2">Uncharacterized protein</fullName>
    </submittedName>
</protein>
<evidence type="ECO:0000313" key="3">
    <source>
        <dbReference type="Proteomes" id="UP001596103"/>
    </source>
</evidence>
<dbReference type="Proteomes" id="UP001596103">
    <property type="component" value="Unassembled WGS sequence"/>
</dbReference>
<keyword evidence="3" id="KW-1185">Reference proteome</keyword>
<name>A0ABW0J4Y5_9BURK</name>
<proteinExistence type="predicted"/>
<gene>
    <name evidence="2" type="ORF">ACFPTO_04725</name>
</gene>
<evidence type="ECO:0000256" key="1">
    <source>
        <dbReference type="SAM" id="MobiDB-lite"/>
    </source>
</evidence>
<dbReference type="RefSeq" id="WP_377709825.1">
    <property type="nucleotide sequence ID" value="NZ_JBHSMP010000007.1"/>
</dbReference>
<sequence>MWQFKAGVGATIAVLIVLGARWIVSDDTDSDIAHKPEPSATPVPVRPAIKHSGIDPGPTDRMMQSLRPARPLPQRFNNYLAQEYANSAVTRQVLTQIAQGWSQAVNNVRDPQDAKRAGDEIAQGIACALGEDVLAKVNLDQQEMLDRIKAARAVMLDDESDTVAYLRFQSLAGGQFFDDPQARPCRFDPSVLLN</sequence>
<comment type="caution">
    <text evidence="2">The sequence shown here is derived from an EMBL/GenBank/DDBJ whole genome shotgun (WGS) entry which is preliminary data.</text>
</comment>
<accession>A0ABW0J4Y5</accession>
<evidence type="ECO:0000313" key="2">
    <source>
        <dbReference type="EMBL" id="MFC5428113.1"/>
    </source>
</evidence>
<feature type="region of interest" description="Disordered" evidence="1">
    <location>
        <begin position="29"/>
        <end position="60"/>
    </location>
</feature>
<dbReference type="EMBL" id="JBHSMP010000007">
    <property type="protein sequence ID" value="MFC5428113.1"/>
    <property type="molecule type" value="Genomic_DNA"/>
</dbReference>
<reference evidence="3" key="1">
    <citation type="journal article" date="2019" name="Int. J. Syst. Evol. Microbiol.">
        <title>The Global Catalogue of Microorganisms (GCM) 10K type strain sequencing project: providing services to taxonomists for standard genome sequencing and annotation.</title>
        <authorList>
            <consortium name="The Broad Institute Genomics Platform"/>
            <consortium name="The Broad Institute Genome Sequencing Center for Infectious Disease"/>
            <person name="Wu L."/>
            <person name="Ma J."/>
        </authorList>
    </citation>
    <scope>NUCLEOTIDE SEQUENCE [LARGE SCALE GENOMIC DNA]</scope>
    <source>
        <strain evidence="3">CCUG 56042</strain>
    </source>
</reference>
<organism evidence="2 3">
    <name type="scientific">Paraburkholderia denitrificans</name>
    <dbReference type="NCBI Taxonomy" id="694025"/>
    <lineage>
        <taxon>Bacteria</taxon>
        <taxon>Pseudomonadati</taxon>
        <taxon>Pseudomonadota</taxon>
        <taxon>Betaproteobacteria</taxon>
        <taxon>Burkholderiales</taxon>
        <taxon>Burkholderiaceae</taxon>
        <taxon>Paraburkholderia</taxon>
    </lineage>
</organism>